<evidence type="ECO:0000313" key="2">
    <source>
        <dbReference type="EMBL" id="BDG71655.1"/>
    </source>
</evidence>
<feature type="transmembrane region" description="Helical" evidence="1">
    <location>
        <begin position="50"/>
        <end position="78"/>
    </location>
</feature>
<feature type="transmembrane region" description="Helical" evidence="1">
    <location>
        <begin position="21"/>
        <end position="38"/>
    </location>
</feature>
<feature type="transmembrane region" description="Helical" evidence="1">
    <location>
        <begin position="85"/>
        <end position="103"/>
    </location>
</feature>
<keyword evidence="1" id="KW-1133">Transmembrane helix</keyword>
<dbReference type="Proteomes" id="UP000831327">
    <property type="component" value="Chromosome"/>
</dbReference>
<gene>
    <name evidence="2" type="ORF">Rmf_15840</name>
</gene>
<evidence type="ECO:0000313" key="3">
    <source>
        <dbReference type="Proteomes" id="UP000831327"/>
    </source>
</evidence>
<proteinExistence type="predicted"/>
<reference evidence="2 3" key="1">
    <citation type="journal article" date="2016" name="Microbes Environ.">
        <title>Phylogenetically diverse aerobic anoxygenic phototrophic bacteria isolated from epilithic biofilms in Tama river, Japan.</title>
        <authorList>
            <person name="Hirose S."/>
            <person name="Matsuura K."/>
            <person name="Haruta S."/>
        </authorList>
    </citation>
    <scope>NUCLEOTIDE SEQUENCE [LARGE SCALE GENOMIC DNA]</scope>
    <source>
        <strain evidence="2 3">S08</strain>
    </source>
</reference>
<keyword evidence="3" id="KW-1185">Reference proteome</keyword>
<keyword evidence="1" id="KW-0812">Transmembrane</keyword>
<keyword evidence="1" id="KW-0472">Membrane</keyword>
<feature type="transmembrane region" description="Helical" evidence="1">
    <location>
        <begin position="115"/>
        <end position="140"/>
    </location>
</feature>
<name>A0ABM8HYZ2_9PROT</name>
<evidence type="ECO:0000256" key="1">
    <source>
        <dbReference type="SAM" id="Phobius"/>
    </source>
</evidence>
<organism evidence="2 3">
    <name type="scientific">Roseomonas fluvialis</name>
    <dbReference type="NCBI Taxonomy" id="1750527"/>
    <lineage>
        <taxon>Bacteria</taxon>
        <taxon>Pseudomonadati</taxon>
        <taxon>Pseudomonadota</taxon>
        <taxon>Alphaproteobacteria</taxon>
        <taxon>Acetobacterales</taxon>
        <taxon>Roseomonadaceae</taxon>
        <taxon>Roseomonas</taxon>
    </lineage>
</organism>
<dbReference type="RefSeq" id="WP_244458904.1">
    <property type="nucleotide sequence ID" value="NZ_AP025637.1"/>
</dbReference>
<accession>A0ABM8HYZ2</accession>
<dbReference type="EMBL" id="AP025637">
    <property type="protein sequence ID" value="BDG71655.1"/>
    <property type="molecule type" value="Genomic_DNA"/>
</dbReference>
<sequence length="159" mass="17199">MPTGHVTRHPANWLPAMRGTMIRLVPAMFAWEILQLPLYTLGRDGTAWEIAFAILHCTAGDALIALAALSWALVIVGAPKWPERAFGRVLAATVVIGLAYTVYSEWLNVEIRRSWAYAGAMPVLPILGTGAGPLLQWAVLPPLALAGARRALREQAAKP</sequence>
<evidence type="ECO:0008006" key="4">
    <source>
        <dbReference type="Google" id="ProtNLM"/>
    </source>
</evidence>
<protein>
    <recommendedName>
        <fullName evidence="4">Rod shape-determining protein MreD</fullName>
    </recommendedName>
</protein>